<sequence>MINKLKKFYRYLKYHSYIKRWIVVAAWFSIFLFLVSGALFGKRISNIANTPINQAVNFENNGNSGTGNTAMKLISKAYDPRKKRMILQLKTTGNNDVTQQLISKYVEFNIKSLSDTDAEVSVIPVTDNDYIVDVQNLKPNFKALQVSVTNDTPITGSTNKSQGTAKFVVNEDNKLNGKVSDKSDKDLANEVVKQQIKSVKKDIESKHKKISLAQTTIDADKERQKTLQENEKYEVDSQKKKTQDNLDSLNNDISQNQQIISENKHGIKVGRKKIKLLEKKQEAIKDGSFKMPVKQHIGKIQQAKH</sequence>
<evidence type="ECO:0000313" key="3">
    <source>
        <dbReference type="Proteomes" id="UP001055911"/>
    </source>
</evidence>
<organism evidence="2 3">
    <name type="scientific">Fructilactobacillus cliffordii</name>
    <dbReference type="NCBI Taxonomy" id="2940299"/>
    <lineage>
        <taxon>Bacteria</taxon>
        <taxon>Bacillati</taxon>
        <taxon>Bacillota</taxon>
        <taxon>Bacilli</taxon>
        <taxon>Lactobacillales</taxon>
        <taxon>Lactobacillaceae</taxon>
        <taxon>Fructilactobacillus</taxon>
    </lineage>
</organism>
<reference evidence="2" key="1">
    <citation type="submission" date="2022-05" db="EMBL/GenBank/DDBJ databases">
        <authorList>
            <person name="Oliphant S.A."/>
            <person name="Watson-Haigh N.S."/>
            <person name="Sumby K.M."/>
            <person name="Gardner J.M."/>
            <person name="Jiranek V."/>
        </authorList>
    </citation>
    <scope>NUCLEOTIDE SEQUENCE</scope>
    <source>
        <strain evidence="2">KI4_B1</strain>
        <plasmid evidence="2">p1unnamed</plasmid>
    </source>
</reference>
<keyword evidence="1" id="KW-0812">Transmembrane</keyword>
<dbReference type="Proteomes" id="UP001055911">
    <property type="component" value="Plasmid p1unnamed"/>
</dbReference>
<geneLocation type="plasmid" evidence="2 3">
    <name>p1unnamed</name>
</geneLocation>
<keyword evidence="1" id="KW-1133">Transmembrane helix</keyword>
<evidence type="ECO:0000256" key="1">
    <source>
        <dbReference type="SAM" id="Phobius"/>
    </source>
</evidence>
<accession>A0A9Q9E3X7</accession>
<keyword evidence="3" id="KW-1185">Reference proteome</keyword>
<gene>
    <name evidence="2" type="ORF">M3M40_07260</name>
</gene>
<feature type="transmembrane region" description="Helical" evidence="1">
    <location>
        <begin position="21"/>
        <end position="41"/>
    </location>
</feature>
<name>A0A9Q9E3X7_9LACO</name>
<dbReference type="RefSeq" id="WP_252767524.1">
    <property type="nucleotide sequence ID" value="NZ_CP097120.1"/>
</dbReference>
<proteinExistence type="predicted"/>
<keyword evidence="1" id="KW-0472">Membrane</keyword>
<evidence type="ECO:0000313" key="2">
    <source>
        <dbReference type="EMBL" id="USS89978.1"/>
    </source>
</evidence>
<protein>
    <submittedName>
        <fullName evidence="2">Uncharacterized protein</fullName>
    </submittedName>
</protein>
<keyword evidence="2" id="KW-0614">Plasmid</keyword>
<dbReference type="EMBL" id="CP097120">
    <property type="protein sequence ID" value="USS89978.1"/>
    <property type="molecule type" value="Genomic_DNA"/>
</dbReference>
<dbReference type="AlphaFoldDB" id="A0A9Q9E3X7"/>